<evidence type="ECO:0000313" key="4">
    <source>
        <dbReference type="Proteomes" id="UP000601990"/>
    </source>
</evidence>
<keyword evidence="4" id="KW-1185">Reference proteome</keyword>
<evidence type="ECO:0000313" key="3">
    <source>
        <dbReference type="EMBL" id="NMF94948.1"/>
    </source>
</evidence>
<dbReference type="EMBL" id="WTVH01000041">
    <property type="protein sequence ID" value="NMF94948.1"/>
    <property type="molecule type" value="Genomic_DNA"/>
</dbReference>
<proteinExistence type="predicted"/>
<feature type="signal peptide" evidence="2">
    <location>
        <begin position="1"/>
        <end position="22"/>
    </location>
</feature>
<feature type="coiled-coil region" evidence="1">
    <location>
        <begin position="81"/>
        <end position="108"/>
    </location>
</feature>
<keyword evidence="2" id="KW-0732">Signal</keyword>
<organism evidence="3 4">
    <name type="scientific">Aromatoleum buckelii</name>
    <dbReference type="NCBI Taxonomy" id="200254"/>
    <lineage>
        <taxon>Bacteria</taxon>
        <taxon>Pseudomonadati</taxon>
        <taxon>Pseudomonadota</taxon>
        <taxon>Betaproteobacteria</taxon>
        <taxon>Rhodocyclales</taxon>
        <taxon>Rhodocyclaceae</taxon>
        <taxon>Aromatoleum</taxon>
    </lineage>
</organism>
<feature type="chain" id="PRO_5046207191" evidence="2">
    <location>
        <begin position="23"/>
        <end position="126"/>
    </location>
</feature>
<evidence type="ECO:0000256" key="1">
    <source>
        <dbReference type="SAM" id="Coils"/>
    </source>
</evidence>
<evidence type="ECO:0000256" key="2">
    <source>
        <dbReference type="SAM" id="SignalP"/>
    </source>
</evidence>
<dbReference type="InterPro" id="IPR046634">
    <property type="entry name" value="DUF6746"/>
</dbReference>
<name>A0ABX1N6Q6_9RHOO</name>
<protein>
    <submittedName>
        <fullName evidence="3">Uncharacterized protein</fullName>
    </submittedName>
</protein>
<gene>
    <name evidence="3" type="ORF">GO608_16660</name>
</gene>
<dbReference type="Proteomes" id="UP000601990">
    <property type="component" value="Unassembled WGS sequence"/>
</dbReference>
<keyword evidence="1" id="KW-0175">Coiled coil</keyword>
<sequence>MKKPVVIAAILVAIAFVPPAFASGADEAIRHYKGKPVETLPEAVKTFSEYNAKLEAILKGNVSDAAMADVHVLTYTLENALGKMNEELTKLAETLEKLHQASEKLDRESVVQHGDEYLSVSRQVVK</sequence>
<accession>A0ABX1N6Q6</accession>
<comment type="caution">
    <text evidence="3">The sequence shown here is derived from an EMBL/GenBank/DDBJ whole genome shotgun (WGS) entry which is preliminary data.</text>
</comment>
<reference evidence="3" key="1">
    <citation type="submission" date="2019-12" db="EMBL/GenBank/DDBJ databases">
        <title>Comparative genomics gives insights into the taxonomy of the Azoarcus-Aromatoleum group and reveals separate origins of nif in the plant-associated Azoarcus and non-plant-associated Aromatoleum sub-groups.</title>
        <authorList>
            <person name="Lafos M."/>
            <person name="Maluk M."/>
            <person name="Batista M."/>
            <person name="Junghare M."/>
            <person name="Carmona M."/>
            <person name="Faoro H."/>
            <person name="Cruz L.M."/>
            <person name="Battistoni F."/>
            <person name="De Souza E."/>
            <person name="Pedrosa F."/>
            <person name="Chen W.-M."/>
            <person name="Poole P.S."/>
            <person name="Dixon R.A."/>
            <person name="James E.K."/>
        </authorList>
    </citation>
    <scope>NUCLEOTIDE SEQUENCE</scope>
    <source>
        <strain evidence="3">U120</strain>
    </source>
</reference>
<dbReference type="Pfam" id="PF20531">
    <property type="entry name" value="DUF6746"/>
    <property type="match status" value="1"/>
</dbReference>
<dbReference type="RefSeq" id="WP_169200163.1">
    <property type="nucleotide sequence ID" value="NZ_WTVH02000010.1"/>
</dbReference>